<evidence type="ECO:0000256" key="4">
    <source>
        <dbReference type="ARBA" id="ARBA00022692"/>
    </source>
</evidence>
<keyword evidence="4 7" id="KW-0812">Transmembrane</keyword>
<keyword evidence="7" id="KW-0813">Transport</keyword>
<comment type="subcellular location">
    <subcellularLocation>
        <location evidence="1">Cell membrane</location>
        <topology evidence="1">Single-pass membrane protein</topology>
    </subcellularLocation>
    <subcellularLocation>
        <location evidence="7">Cell membrane</location>
        <topology evidence="7">Single-pass type II membrane protein</topology>
    </subcellularLocation>
</comment>
<dbReference type="Pfam" id="PF02472">
    <property type="entry name" value="ExbD"/>
    <property type="match status" value="1"/>
</dbReference>
<dbReference type="Proteomes" id="UP000309544">
    <property type="component" value="Unassembled WGS sequence"/>
</dbReference>
<comment type="caution">
    <text evidence="8">The sequence shown here is derived from an EMBL/GenBank/DDBJ whole genome shotgun (WGS) entry which is preliminary data.</text>
</comment>
<sequence length="182" mass="20494">MGMVDAPNDRKAGRKGRRRKRLGFHLDMTPMVDVAFLLLTFFMLTTTFSKSNTMEINIPPESGEVKIAEHNVLTLRVVDQAEVYWAIGEQAPQRIPLYEAGLGSEAMMLSEAMRMMLRQQTAANERLVIVVKLSPKAKYKYLVDLIDEFNLLALDRFSLDDFTGDDARAVGLSGVTTNHQEL</sequence>
<evidence type="ECO:0000256" key="5">
    <source>
        <dbReference type="ARBA" id="ARBA00022989"/>
    </source>
</evidence>
<keyword evidence="6" id="KW-0472">Membrane</keyword>
<evidence type="ECO:0000256" key="2">
    <source>
        <dbReference type="ARBA" id="ARBA00005811"/>
    </source>
</evidence>
<organism evidence="8 9">
    <name type="scientific">Prosthecochloris vibrioformis</name>
    <name type="common">Chlorobium vibrioforme</name>
    <dbReference type="NCBI Taxonomy" id="1098"/>
    <lineage>
        <taxon>Bacteria</taxon>
        <taxon>Pseudomonadati</taxon>
        <taxon>Chlorobiota</taxon>
        <taxon>Chlorobiia</taxon>
        <taxon>Chlorobiales</taxon>
        <taxon>Chlorobiaceae</taxon>
        <taxon>Prosthecochloris</taxon>
    </lineage>
</organism>
<dbReference type="GO" id="GO:0022857">
    <property type="term" value="F:transmembrane transporter activity"/>
    <property type="evidence" value="ECO:0007669"/>
    <property type="project" value="InterPro"/>
</dbReference>
<dbReference type="GO" id="GO:0005886">
    <property type="term" value="C:plasma membrane"/>
    <property type="evidence" value="ECO:0007669"/>
    <property type="project" value="UniProtKB-SubCell"/>
</dbReference>
<evidence type="ECO:0000313" key="8">
    <source>
        <dbReference type="EMBL" id="TNJ38114.1"/>
    </source>
</evidence>
<evidence type="ECO:0000256" key="3">
    <source>
        <dbReference type="ARBA" id="ARBA00022475"/>
    </source>
</evidence>
<evidence type="ECO:0000313" key="9">
    <source>
        <dbReference type="Proteomes" id="UP000309544"/>
    </source>
</evidence>
<dbReference type="GO" id="GO:0015031">
    <property type="term" value="P:protein transport"/>
    <property type="evidence" value="ECO:0007669"/>
    <property type="project" value="UniProtKB-KW"/>
</dbReference>
<dbReference type="PANTHER" id="PTHR30558">
    <property type="entry name" value="EXBD MEMBRANE COMPONENT OF PMF-DRIVEN MACROMOLECULE IMPORT SYSTEM"/>
    <property type="match status" value="1"/>
</dbReference>
<evidence type="ECO:0000256" key="6">
    <source>
        <dbReference type="ARBA" id="ARBA00023136"/>
    </source>
</evidence>
<keyword evidence="3" id="KW-1003">Cell membrane</keyword>
<evidence type="ECO:0000256" key="1">
    <source>
        <dbReference type="ARBA" id="ARBA00004162"/>
    </source>
</evidence>
<proteinExistence type="inferred from homology"/>
<keyword evidence="7" id="KW-0653">Protein transport</keyword>
<dbReference type="PANTHER" id="PTHR30558:SF3">
    <property type="entry name" value="BIOPOLYMER TRANSPORT PROTEIN EXBD-RELATED"/>
    <property type="match status" value="1"/>
</dbReference>
<gene>
    <name evidence="8" type="ORF">FGF68_02735</name>
</gene>
<accession>A0A5C4S400</accession>
<dbReference type="EMBL" id="VDCI01000001">
    <property type="protein sequence ID" value="TNJ38114.1"/>
    <property type="molecule type" value="Genomic_DNA"/>
</dbReference>
<reference evidence="8 9" key="1">
    <citation type="submission" date="2019-05" db="EMBL/GenBank/DDBJ databases">
        <title>Draft Whole-Genome sequence of the green sulfur bacterium Prosthecochloris vibrioformis DSM 260.</title>
        <authorList>
            <person name="Meyer T.E."/>
            <person name="Kyndt J.A."/>
        </authorList>
    </citation>
    <scope>NUCLEOTIDE SEQUENCE [LARGE SCALE GENOMIC DNA]</scope>
    <source>
        <strain evidence="8 9">DSM 260</strain>
    </source>
</reference>
<dbReference type="AlphaFoldDB" id="A0A5C4S400"/>
<dbReference type="RefSeq" id="WP_139626196.1">
    <property type="nucleotide sequence ID" value="NZ_VDCI01000001.1"/>
</dbReference>
<protein>
    <submittedName>
        <fullName evidence="8">Biopolymer transporter ExbD</fullName>
    </submittedName>
</protein>
<evidence type="ECO:0000256" key="7">
    <source>
        <dbReference type="RuleBase" id="RU003879"/>
    </source>
</evidence>
<name>A0A5C4S400_PROVB</name>
<comment type="similarity">
    <text evidence="2 7">Belongs to the ExbD/TolR family.</text>
</comment>
<keyword evidence="9" id="KW-1185">Reference proteome</keyword>
<keyword evidence="5" id="KW-1133">Transmembrane helix</keyword>
<dbReference type="InterPro" id="IPR003400">
    <property type="entry name" value="ExbD"/>
</dbReference>